<evidence type="ECO:0000256" key="1">
    <source>
        <dbReference type="SAM" id="SignalP"/>
    </source>
</evidence>
<proteinExistence type="predicted"/>
<evidence type="ECO:0000313" key="2">
    <source>
        <dbReference type="EMBL" id="KAJ2924578.1"/>
    </source>
</evidence>
<gene>
    <name evidence="2" type="ORF">H1R20_g12510</name>
</gene>
<feature type="chain" id="PRO_5040853537" evidence="1">
    <location>
        <begin position="27"/>
        <end position="88"/>
    </location>
</feature>
<organism evidence="2 3">
    <name type="scientific">Candolleomyces eurysporus</name>
    <dbReference type="NCBI Taxonomy" id="2828524"/>
    <lineage>
        <taxon>Eukaryota</taxon>
        <taxon>Fungi</taxon>
        <taxon>Dikarya</taxon>
        <taxon>Basidiomycota</taxon>
        <taxon>Agaricomycotina</taxon>
        <taxon>Agaricomycetes</taxon>
        <taxon>Agaricomycetidae</taxon>
        <taxon>Agaricales</taxon>
        <taxon>Agaricineae</taxon>
        <taxon>Psathyrellaceae</taxon>
        <taxon>Candolleomyces</taxon>
    </lineage>
</organism>
<accession>A0A9W8MCY4</accession>
<protein>
    <submittedName>
        <fullName evidence="2">Uncharacterized protein</fullName>
    </submittedName>
</protein>
<evidence type="ECO:0000313" key="3">
    <source>
        <dbReference type="Proteomes" id="UP001140091"/>
    </source>
</evidence>
<feature type="non-terminal residue" evidence="2">
    <location>
        <position position="88"/>
    </location>
</feature>
<keyword evidence="1" id="KW-0732">Signal</keyword>
<dbReference type="OrthoDB" id="10361182at2759"/>
<sequence length="88" mass="9708">MKLNVLTTLAFPVLLLIGGLVQSVTAAEKLGANGNAARELDFDLDDIHTRGLDPANDDVAIRELLDDLEDRLVARSPVRYYYTRPRVG</sequence>
<comment type="caution">
    <text evidence="2">The sequence shown here is derived from an EMBL/GenBank/DDBJ whole genome shotgun (WGS) entry which is preliminary data.</text>
</comment>
<dbReference type="EMBL" id="JANBPK010001214">
    <property type="protein sequence ID" value="KAJ2924578.1"/>
    <property type="molecule type" value="Genomic_DNA"/>
</dbReference>
<dbReference type="Proteomes" id="UP001140091">
    <property type="component" value="Unassembled WGS sequence"/>
</dbReference>
<name>A0A9W8MCY4_9AGAR</name>
<feature type="signal peptide" evidence="1">
    <location>
        <begin position="1"/>
        <end position="26"/>
    </location>
</feature>
<reference evidence="2" key="1">
    <citation type="submission" date="2022-06" db="EMBL/GenBank/DDBJ databases">
        <title>Genome Sequence of Candolleomyces eurysporus.</title>
        <authorList>
            <person name="Buettner E."/>
        </authorList>
    </citation>
    <scope>NUCLEOTIDE SEQUENCE</scope>
    <source>
        <strain evidence="2">VTCC 930004</strain>
    </source>
</reference>
<keyword evidence="3" id="KW-1185">Reference proteome</keyword>
<dbReference type="AlphaFoldDB" id="A0A9W8MCY4"/>